<reference evidence="2 3" key="1">
    <citation type="journal article" date="2015" name="Nature">
        <title>rRNA introns, odd ribosomes, and small enigmatic genomes across a large radiation of phyla.</title>
        <authorList>
            <person name="Brown C.T."/>
            <person name="Hug L.A."/>
            <person name="Thomas B.C."/>
            <person name="Sharon I."/>
            <person name="Castelle C.J."/>
            <person name="Singh A."/>
            <person name="Wilkins M.J."/>
            <person name="Williams K.H."/>
            <person name="Banfield J.F."/>
        </authorList>
    </citation>
    <scope>NUCLEOTIDE SEQUENCE [LARGE SCALE GENOMIC DNA]</scope>
</reference>
<sequence>MPEQIPQKSNKPESLEEKPKSFEWLSGMLAHYVGHFLLLSREMEKYHARHLEKSKEMVKVMRERVDDAGLNSVLLADLISALDKLQDELENIDLQSSKVDKSLLDSIQKIENEVDQIIKTKKNNFLF</sequence>
<dbReference type="EMBL" id="LCAP01000003">
    <property type="protein sequence ID" value="KKR91647.1"/>
    <property type="molecule type" value="Genomic_DNA"/>
</dbReference>
<evidence type="ECO:0000256" key="1">
    <source>
        <dbReference type="SAM" id="Coils"/>
    </source>
</evidence>
<dbReference type="AlphaFoldDB" id="A0A0G0XUS5"/>
<gene>
    <name evidence="2" type="ORF">UU43_C0003G0015</name>
</gene>
<keyword evidence="1" id="KW-0175">Coiled coil</keyword>
<accession>A0A0G0XUS5</accession>
<name>A0A0G0XUS5_9BACT</name>
<evidence type="ECO:0000313" key="3">
    <source>
        <dbReference type="Proteomes" id="UP000034190"/>
    </source>
</evidence>
<dbReference type="Proteomes" id="UP000034190">
    <property type="component" value="Unassembled WGS sequence"/>
</dbReference>
<comment type="caution">
    <text evidence="2">The sequence shown here is derived from an EMBL/GenBank/DDBJ whole genome shotgun (WGS) entry which is preliminary data.</text>
</comment>
<proteinExistence type="predicted"/>
<evidence type="ECO:0000313" key="2">
    <source>
        <dbReference type="EMBL" id="KKR91647.1"/>
    </source>
</evidence>
<feature type="coiled-coil region" evidence="1">
    <location>
        <begin position="75"/>
        <end position="102"/>
    </location>
</feature>
<organism evidence="2 3">
    <name type="scientific">Candidatus Falkowbacteria bacterium GW2011_GWA2_41_14</name>
    <dbReference type="NCBI Taxonomy" id="1618635"/>
    <lineage>
        <taxon>Bacteria</taxon>
        <taxon>Candidatus Falkowiibacteriota</taxon>
    </lineage>
</organism>
<protein>
    <submittedName>
        <fullName evidence="2">Uncharacterized protein</fullName>
    </submittedName>
</protein>